<dbReference type="Gene3D" id="3.90.1200.10">
    <property type="match status" value="1"/>
</dbReference>
<protein>
    <recommendedName>
        <fullName evidence="3">tRNA threonylcarbamoyladenosine biosynthesis protein TsaE</fullName>
    </recommendedName>
    <alternativeName>
        <fullName evidence="10">t(6)A37 threonylcarbamoyladenosine biosynthesis protein TsaE</fullName>
    </alternativeName>
</protein>
<dbReference type="InterPro" id="IPR011009">
    <property type="entry name" value="Kinase-like_dom_sf"/>
</dbReference>
<keyword evidence="13" id="KW-1185">Reference proteome</keyword>
<dbReference type="Gene3D" id="3.40.50.300">
    <property type="entry name" value="P-loop containing nucleotide triphosphate hydrolases"/>
    <property type="match status" value="1"/>
</dbReference>
<dbReference type="EMBL" id="JBHLXD010000016">
    <property type="protein sequence ID" value="MFC0208963.1"/>
    <property type="molecule type" value="Genomic_DNA"/>
</dbReference>
<dbReference type="InterPro" id="IPR027417">
    <property type="entry name" value="P-loop_NTPase"/>
</dbReference>
<dbReference type="InterPro" id="IPR002575">
    <property type="entry name" value="Aminoglycoside_PTrfase"/>
</dbReference>
<accession>A0ABV6D8J4</accession>
<comment type="subcellular location">
    <subcellularLocation>
        <location evidence="1">Cytoplasm</location>
    </subcellularLocation>
</comment>
<evidence type="ECO:0000256" key="7">
    <source>
        <dbReference type="ARBA" id="ARBA00022741"/>
    </source>
</evidence>
<dbReference type="NCBIfam" id="TIGR00150">
    <property type="entry name" value="T6A_YjeE"/>
    <property type="match status" value="1"/>
</dbReference>
<reference evidence="12 13" key="1">
    <citation type="submission" date="2024-09" db="EMBL/GenBank/DDBJ databases">
        <authorList>
            <person name="Sun Q."/>
            <person name="Mori K."/>
        </authorList>
    </citation>
    <scope>NUCLEOTIDE SEQUENCE [LARGE SCALE GENOMIC DNA]</scope>
    <source>
        <strain evidence="12 13">CCM 8543</strain>
    </source>
</reference>
<comment type="caution">
    <text evidence="12">The sequence shown here is derived from an EMBL/GenBank/DDBJ whole genome shotgun (WGS) entry which is preliminary data.</text>
</comment>
<evidence type="ECO:0000256" key="10">
    <source>
        <dbReference type="ARBA" id="ARBA00032441"/>
    </source>
</evidence>
<keyword evidence="6" id="KW-0479">Metal-binding</keyword>
<dbReference type="InterPro" id="IPR003442">
    <property type="entry name" value="T6A_TsaE"/>
</dbReference>
<dbReference type="Pfam" id="PF01636">
    <property type="entry name" value="APH"/>
    <property type="match status" value="1"/>
</dbReference>
<dbReference type="Pfam" id="PF02367">
    <property type="entry name" value="TsaE"/>
    <property type="match status" value="1"/>
</dbReference>
<proteinExistence type="inferred from homology"/>
<keyword evidence="5" id="KW-0819">tRNA processing</keyword>
<evidence type="ECO:0000256" key="9">
    <source>
        <dbReference type="ARBA" id="ARBA00022842"/>
    </source>
</evidence>
<dbReference type="Gene3D" id="3.30.200.20">
    <property type="entry name" value="Phosphorylase Kinase, domain 1"/>
    <property type="match status" value="1"/>
</dbReference>
<evidence type="ECO:0000313" key="12">
    <source>
        <dbReference type="EMBL" id="MFC0208963.1"/>
    </source>
</evidence>
<sequence>MSAQRSFTRVLPDEGATDRLGQDLAIALRPGDVVALHGDLGMGKTALARAVIRALADDPALEVPSPTFTLAQSYALRIPVHHFDLYRLSGAEELEELGLEEAASGGIALVEWPERAPDAFADAIRVTLRERGTGRTVEIAAPSGAEPRLARSFAIRSFLDRAGHQEARRSYLLGDASIRAYETITRPGVPPLILMDAPERRDEPVLRDGLPYSRLARLAQSVAAFVGVANALREAGFSTPRIHAQDLEQGLLLVEHLGEEHFVATGGAPLEARYLAAARLLAALHERGSPSRFPVAPGVEHVPPLYDRTALGVETELLLDWYLPFVKGRAASGAERHTFQNLWQALFARLETAEQGLVLRDFHSPNIIWREQEQGLARLGLVDVQDAVFGPVAYDVASLALDARATISPSLERAILDAYRAARTGAGFDPARFEEAYAISAAQRNTKLLGTFVRLARRDGKPGYLHHLPRIRTYLRRVLAHPVLHGLRAFYEAHGLLEEEQ</sequence>
<dbReference type="PANTHER" id="PTHR33540">
    <property type="entry name" value="TRNA THREONYLCARBAMOYLADENOSINE BIOSYNTHESIS PROTEIN TSAE"/>
    <property type="match status" value="1"/>
</dbReference>
<organism evidence="12 13">
    <name type="scientific">Chelativorans intermedius</name>
    <dbReference type="NCBI Taxonomy" id="515947"/>
    <lineage>
        <taxon>Bacteria</taxon>
        <taxon>Pseudomonadati</taxon>
        <taxon>Pseudomonadota</taxon>
        <taxon>Alphaproteobacteria</taxon>
        <taxon>Hyphomicrobiales</taxon>
        <taxon>Phyllobacteriaceae</taxon>
        <taxon>Chelativorans</taxon>
    </lineage>
</organism>
<feature type="domain" description="Aminoglycoside phosphotransferase" evidence="11">
    <location>
        <begin position="174"/>
        <end position="426"/>
    </location>
</feature>
<keyword evidence="7" id="KW-0547">Nucleotide-binding</keyword>
<evidence type="ECO:0000256" key="3">
    <source>
        <dbReference type="ARBA" id="ARBA00019010"/>
    </source>
</evidence>
<evidence type="ECO:0000256" key="8">
    <source>
        <dbReference type="ARBA" id="ARBA00022840"/>
    </source>
</evidence>
<dbReference type="SUPFAM" id="SSF56112">
    <property type="entry name" value="Protein kinase-like (PK-like)"/>
    <property type="match status" value="1"/>
</dbReference>
<evidence type="ECO:0000256" key="1">
    <source>
        <dbReference type="ARBA" id="ARBA00004496"/>
    </source>
</evidence>
<name>A0ABV6D8J4_9HYPH</name>
<dbReference type="InterPro" id="IPR012180">
    <property type="entry name" value="Bifunc_ATPase/PTrfase"/>
</dbReference>
<evidence type="ECO:0000256" key="4">
    <source>
        <dbReference type="ARBA" id="ARBA00022490"/>
    </source>
</evidence>
<keyword evidence="9" id="KW-0460">Magnesium</keyword>
<comment type="similarity">
    <text evidence="2">Belongs to the TsaE family.</text>
</comment>
<evidence type="ECO:0000313" key="13">
    <source>
        <dbReference type="Proteomes" id="UP001589755"/>
    </source>
</evidence>
<evidence type="ECO:0000256" key="5">
    <source>
        <dbReference type="ARBA" id="ARBA00022694"/>
    </source>
</evidence>
<dbReference type="PIRSF" id="PIRSF036599">
    <property type="entry name" value="AtpPhos"/>
    <property type="match status" value="1"/>
</dbReference>
<dbReference type="SUPFAM" id="SSF52540">
    <property type="entry name" value="P-loop containing nucleoside triphosphate hydrolases"/>
    <property type="match status" value="1"/>
</dbReference>
<evidence type="ECO:0000256" key="6">
    <source>
        <dbReference type="ARBA" id="ARBA00022723"/>
    </source>
</evidence>
<gene>
    <name evidence="12" type="primary">tsaE</name>
    <name evidence="12" type="ORF">ACFFJ2_11205</name>
</gene>
<keyword evidence="4" id="KW-0963">Cytoplasm</keyword>
<dbReference type="Proteomes" id="UP001589755">
    <property type="component" value="Unassembled WGS sequence"/>
</dbReference>
<dbReference type="RefSeq" id="WP_261519759.1">
    <property type="nucleotide sequence ID" value="NZ_JAODNW010000007.1"/>
</dbReference>
<dbReference type="PANTHER" id="PTHR33540:SF2">
    <property type="entry name" value="TRNA THREONYLCARBAMOYLADENOSINE BIOSYNTHESIS PROTEIN TSAE"/>
    <property type="match status" value="1"/>
</dbReference>
<keyword evidence="8" id="KW-0067">ATP-binding</keyword>
<evidence type="ECO:0000256" key="2">
    <source>
        <dbReference type="ARBA" id="ARBA00007599"/>
    </source>
</evidence>
<evidence type="ECO:0000259" key="11">
    <source>
        <dbReference type="Pfam" id="PF01636"/>
    </source>
</evidence>